<accession>A0ABD2PP05</accession>
<dbReference type="EMBL" id="JBJKFK010004136">
    <property type="protein sequence ID" value="KAL3309239.1"/>
    <property type="molecule type" value="Genomic_DNA"/>
</dbReference>
<gene>
    <name evidence="1" type="ORF">Ciccas_012216</name>
</gene>
<dbReference type="AlphaFoldDB" id="A0ABD2PP05"/>
<evidence type="ECO:0000313" key="2">
    <source>
        <dbReference type="Proteomes" id="UP001626550"/>
    </source>
</evidence>
<reference evidence="1 2" key="1">
    <citation type="submission" date="2024-11" db="EMBL/GenBank/DDBJ databases">
        <title>Adaptive evolution of stress response genes in parasites aligns with host niche diversity.</title>
        <authorList>
            <person name="Hahn C."/>
            <person name="Resl P."/>
        </authorList>
    </citation>
    <scope>NUCLEOTIDE SEQUENCE [LARGE SCALE GENOMIC DNA]</scope>
    <source>
        <strain evidence="1">EGGRZ-B1_66</strain>
        <tissue evidence="1">Body</tissue>
    </source>
</reference>
<keyword evidence="2" id="KW-1185">Reference proteome</keyword>
<dbReference type="SUPFAM" id="SSF46966">
    <property type="entry name" value="Spectrin repeat"/>
    <property type="match status" value="1"/>
</dbReference>
<sequence>MEVKNQIETVLQACRNEWTALCERTKRRGSLMVEEHRAAIFNEGCAEMSNWLDAVDKEVRQVSTSFQQSVQSCITDDASQYQQRAHLPTMPLDPETASLATEPKPLVFGLGVEELSPSLEELPSDSLVEVKLRLKTIRDTHQEMQLKYKQIQDLH</sequence>
<proteinExistence type="predicted"/>
<dbReference type="Proteomes" id="UP001626550">
    <property type="component" value="Unassembled WGS sequence"/>
</dbReference>
<feature type="non-terminal residue" evidence="1">
    <location>
        <position position="155"/>
    </location>
</feature>
<protein>
    <submittedName>
        <fullName evidence="1">Uncharacterized protein</fullName>
    </submittedName>
</protein>
<evidence type="ECO:0000313" key="1">
    <source>
        <dbReference type="EMBL" id="KAL3309239.1"/>
    </source>
</evidence>
<dbReference type="Gene3D" id="1.20.58.60">
    <property type="match status" value="1"/>
</dbReference>
<comment type="caution">
    <text evidence="1">The sequence shown here is derived from an EMBL/GenBank/DDBJ whole genome shotgun (WGS) entry which is preliminary data.</text>
</comment>
<organism evidence="1 2">
    <name type="scientific">Cichlidogyrus casuarinus</name>
    <dbReference type="NCBI Taxonomy" id="1844966"/>
    <lineage>
        <taxon>Eukaryota</taxon>
        <taxon>Metazoa</taxon>
        <taxon>Spiralia</taxon>
        <taxon>Lophotrochozoa</taxon>
        <taxon>Platyhelminthes</taxon>
        <taxon>Monogenea</taxon>
        <taxon>Monopisthocotylea</taxon>
        <taxon>Dactylogyridea</taxon>
        <taxon>Ancyrocephalidae</taxon>
        <taxon>Cichlidogyrus</taxon>
    </lineage>
</organism>
<name>A0ABD2PP05_9PLAT</name>